<keyword evidence="1" id="KW-0472">Membrane</keyword>
<gene>
    <name evidence="2" type="ORF">E2C01_059551</name>
</gene>
<keyword evidence="3" id="KW-1185">Reference proteome</keyword>
<evidence type="ECO:0000313" key="2">
    <source>
        <dbReference type="EMBL" id="MPC65417.1"/>
    </source>
</evidence>
<dbReference type="Proteomes" id="UP000324222">
    <property type="component" value="Unassembled WGS sequence"/>
</dbReference>
<evidence type="ECO:0000256" key="1">
    <source>
        <dbReference type="SAM" id="Phobius"/>
    </source>
</evidence>
<evidence type="ECO:0000313" key="3">
    <source>
        <dbReference type="Proteomes" id="UP000324222"/>
    </source>
</evidence>
<protein>
    <submittedName>
        <fullName evidence="2">Uncharacterized protein</fullName>
    </submittedName>
</protein>
<proteinExistence type="predicted"/>
<sequence length="96" mass="10709">MWVAVSRNFHGCRKSQVDGQAQIGYDWLRDQPVSVSPTHLGVISSSSQLVNLQSSPREDRQLKQERHVAVAAFRSYLVTATLLLLSSTYSYIASTL</sequence>
<dbReference type="AlphaFoldDB" id="A0A5B7H830"/>
<feature type="transmembrane region" description="Helical" evidence="1">
    <location>
        <begin position="68"/>
        <end position="92"/>
    </location>
</feature>
<keyword evidence="1" id="KW-1133">Transmembrane helix</keyword>
<dbReference type="EMBL" id="VSRR010023356">
    <property type="protein sequence ID" value="MPC65417.1"/>
    <property type="molecule type" value="Genomic_DNA"/>
</dbReference>
<name>A0A5B7H830_PORTR</name>
<keyword evidence="1" id="KW-0812">Transmembrane</keyword>
<accession>A0A5B7H830</accession>
<comment type="caution">
    <text evidence="2">The sequence shown here is derived from an EMBL/GenBank/DDBJ whole genome shotgun (WGS) entry which is preliminary data.</text>
</comment>
<reference evidence="2 3" key="1">
    <citation type="submission" date="2019-05" db="EMBL/GenBank/DDBJ databases">
        <title>Another draft genome of Portunus trituberculatus and its Hox gene families provides insights of decapod evolution.</title>
        <authorList>
            <person name="Jeong J.-H."/>
            <person name="Song I."/>
            <person name="Kim S."/>
            <person name="Choi T."/>
            <person name="Kim D."/>
            <person name="Ryu S."/>
            <person name="Kim W."/>
        </authorList>
    </citation>
    <scope>NUCLEOTIDE SEQUENCE [LARGE SCALE GENOMIC DNA]</scope>
    <source>
        <tissue evidence="2">Muscle</tissue>
    </source>
</reference>
<organism evidence="2 3">
    <name type="scientific">Portunus trituberculatus</name>
    <name type="common">Swimming crab</name>
    <name type="synonym">Neptunus trituberculatus</name>
    <dbReference type="NCBI Taxonomy" id="210409"/>
    <lineage>
        <taxon>Eukaryota</taxon>
        <taxon>Metazoa</taxon>
        <taxon>Ecdysozoa</taxon>
        <taxon>Arthropoda</taxon>
        <taxon>Crustacea</taxon>
        <taxon>Multicrustacea</taxon>
        <taxon>Malacostraca</taxon>
        <taxon>Eumalacostraca</taxon>
        <taxon>Eucarida</taxon>
        <taxon>Decapoda</taxon>
        <taxon>Pleocyemata</taxon>
        <taxon>Brachyura</taxon>
        <taxon>Eubrachyura</taxon>
        <taxon>Portunoidea</taxon>
        <taxon>Portunidae</taxon>
        <taxon>Portuninae</taxon>
        <taxon>Portunus</taxon>
    </lineage>
</organism>